<sequence length="162" mass="17136">MNEHLTLTVNGRDHVVEAPVTTPLLDVLRNHLGLTGARYGCGLEQCGACMVLVDGDTAYSCSREAGTLEGRFIVTVEGLATDGALHPLQQAFLDEQAGQCGYCLSGMLIAAKALLDRNPSPSRAEIVAALDPNLCRCGAHPRILRAVSRAAGMLRGEVCNGY</sequence>
<proteinExistence type="predicted"/>
<reference evidence="6 7" key="1">
    <citation type="submission" date="2017-04" db="EMBL/GenBank/DDBJ databases">
        <authorList>
            <person name="Afonso C.L."/>
            <person name="Miller P.J."/>
            <person name="Scott M.A."/>
            <person name="Spackman E."/>
            <person name="Goraichik I."/>
            <person name="Dimitrov K.M."/>
            <person name="Suarez D.L."/>
            <person name="Swayne D.E."/>
        </authorList>
    </citation>
    <scope>NUCLEOTIDE SEQUENCE [LARGE SCALE GENOMIC DNA]</scope>
    <source>
        <strain evidence="6 7">B5P</strain>
    </source>
</reference>
<evidence type="ECO:0000259" key="5">
    <source>
        <dbReference type="PROSITE" id="PS51085"/>
    </source>
</evidence>
<dbReference type="InterPro" id="IPR012675">
    <property type="entry name" value="Beta-grasp_dom_sf"/>
</dbReference>
<dbReference type="CDD" id="cd00207">
    <property type="entry name" value="fer2"/>
    <property type="match status" value="1"/>
</dbReference>
<accession>A0A1X7N5W9</accession>
<dbReference type="Proteomes" id="UP000193083">
    <property type="component" value="Unassembled WGS sequence"/>
</dbReference>
<dbReference type="GO" id="GO:0046872">
    <property type="term" value="F:metal ion binding"/>
    <property type="evidence" value="ECO:0007669"/>
    <property type="project" value="UniProtKB-KW"/>
</dbReference>
<keyword evidence="1" id="KW-0001">2Fe-2S</keyword>
<dbReference type="InterPro" id="IPR002888">
    <property type="entry name" value="2Fe-2S-bd"/>
</dbReference>
<keyword evidence="4" id="KW-0411">Iron-sulfur</keyword>
<keyword evidence="7" id="KW-1185">Reference proteome</keyword>
<feature type="domain" description="2Fe-2S ferredoxin-type" evidence="5">
    <location>
        <begin position="3"/>
        <end position="79"/>
    </location>
</feature>
<evidence type="ECO:0000256" key="3">
    <source>
        <dbReference type="ARBA" id="ARBA00023004"/>
    </source>
</evidence>
<dbReference type="PANTHER" id="PTHR44379">
    <property type="entry name" value="OXIDOREDUCTASE WITH IRON-SULFUR SUBUNIT"/>
    <property type="match status" value="1"/>
</dbReference>
<dbReference type="Pfam" id="PF00111">
    <property type="entry name" value="Fer2"/>
    <property type="match status" value="1"/>
</dbReference>
<keyword evidence="3" id="KW-0408">Iron</keyword>
<dbReference type="EMBL" id="FXBL01000004">
    <property type="protein sequence ID" value="SMH32865.1"/>
    <property type="molecule type" value="Genomic_DNA"/>
</dbReference>
<gene>
    <name evidence="6" type="ORF">SAMN02982922_1347</name>
</gene>
<dbReference type="InterPro" id="IPR036884">
    <property type="entry name" value="2Fe-2S-bd_dom_sf"/>
</dbReference>
<dbReference type="SUPFAM" id="SSF54292">
    <property type="entry name" value="2Fe-2S ferredoxin-like"/>
    <property type="match status" value="1"/>
</dbReference>
<organism evidence="6 7">
    <name type="scientific">Mesorhizobium australicum</name>
    <dbReference type="NCBI Taxonomy" id="536018"/>
    <lineage>
        <taxon>Bacteria</taxon>
        <taxon>Pseudomonadati</taxon>
        <taxon>Pseudomonadota</taxon>
        <taxon>Alphaproteobacteria</taxon>
        <taxon>Hyphomicrobiales</taxon>
        <taxon>Phyllobacteriaceae</taxon>
        <taxon>Mesorhizobium</taxon>
    </lineage>
</organism>
<dbReference type="Gene3D" id="3.10.20.30">
    <property type="match status" value="1"/>
</dbReference>
<evidence type="ECO:0000313" key="7">
    <source>
        <dbReference type="Proteomes" id="UP000193083"/>
    </source>
</evidence>
<dbReference type="InterPro" id="IPR036010">
    <property type="entry name" value="2Fe-2S_ferredoxin-like_sf"/>
</dbReference>
<dbReference type="GO" id="GO:0016491">
    <property type="term" value="F:oxidoreductase activity"/>
    <property type="evidence" value="ECO:0007669"/>
    <property type="project" value="InterPro"/>
</dbReference>
<dbReference type="PANTHER" id="PTHR44379:SF6">
    <property type="entry name" value="BLR6046 PROTEIN"/>
    <property type="match status" value="1"/>
</dbReference>
<evidence type="ECO:0000256" key="4">
    <source>
        <dbReference type="ARBA" id="ARBA00023014"/>
    </source>
</evidence>
<protein>
    <submittedName>
        <fullName evidence="6">Nicotinate dehydrogenase subunit A</fullName>
    </submittedName>
</protein>
<evidence type="ECO:0000256" key="2">
    <source>
        <dbReference type="ARBA" id="ARBA00022723"/>
    </source>
</evidence>
<dbReference type="InterPro" id="IPR051452">
    <property type="entry name" value="Diverse_Oxidoreductases"/>
</dbReference>
<dbReference type="InterPro" id="IPR001041">
    <property type="entry name" value="2Fe-2S_ferredoxin-type"/>
</dbReference>
<dbReference type="OrthoDB" id="9806714at2"/>
<evidence type="ECO:0000313" key="6">
    <source>
        <dbReference type="EMBL" id="SMH32865.1"/>
    </source>
</evidence>
<keyword evidence="2" id="KW-0479">Metal-binding</keyword>
<dbReference type="GO" id="GO:0051537">
    <property type="term" value="F:2 iron, 2 sulfur cluster binding"/>
    <property type="evidence" value="ECO:0007669"/>
    <property type="project" value="UniProtKB-KW"/>
</dbReference>
<evidence type="ECO:0000256" key="1">
    <source>
        <dbReference type="ARBA" id="ARBA00022714"/>
    </source>
</evidence>
<dbReference type="RefSeq" id="WP_085463446.1">
    <property type="nucleotide sequence ID" value="NZ_FXBL01000004.1"/>
</dbReference>
<dbReference type="Pfam" id="PF01799">
    <property type="entry name" value="Fer2_2"/>
    <property type="match status" value="1"/>
</dbReference>
<dbReference type="SUPFAM" id="SSF47741">
    <property type="entry name" value="CO dehydrogenase ISP C-domain like"/>
    <property type="match status" value="1"/>
</dbReference>
<dbReference type="Gene3D" id="1.10.150.120">
    <property type="entry name" value="[2Fe-2S]-binding domain"/>
    <property type="match status" value="1"/>
</dbReference>
<dbReference type="AlphaFoldDB" id="A0A1X7N5W9"/>
<name>A0A1X7N5W9_9HYPH</name>
<dbReference type="PROSITE" id="PS51085">
    <property type="entry name" value="2FE2S_FER_2"/>
    <property type="match status" value="1"/>
</dbReference>